<feature type="transmembrane region" description="Helical" evidence="3">
    <location>
        <begin position="24"/>
        <end position="51"/>
    </location>
</feature>
<dbReference type="EMBL" id="HBIN01023313">
    <property type="protein sequence ID" value="CAE0447990.1"/>
    <property type="molecule type" value="Transcribed_RNA"/>
</dbReference>
<evidence type="ECO:0000259" key="4">
    <source>
        <dbReference type="SMART" id="SM00563"/>
    </source>
</evidence>
<dbReference type="GO" id="GO:0006654">
    <property type="term" value="P:phosphatidic acid biosynthetic process"/>
    <property type="evidence" value="ECO:0007669"/>
    <property type="project" value="TreeGrafter"/>
</dbReference>
<dbReference type="CDD" id="cd07989">
    <property type="entry name" value="LPLAT_AGPAT-like"/>
    <property type="match status" value="1"/>
</dbReference>
<gene>
    <name evidence="5" type="ORF">ASTO00021_LOCUS17954</name>
</gene>
<name>A0A7S3V2U1_9STRA</name>
<evidence type="ECO:0000256" key="1">
    <source>
        <dbReference type="ARBA" id="ARBA00022679"/>
    </source>
</evidence>
<keyword evidence="2" id="KW-0012">Acyltransferase</keyword>
<evidence type="ECO:0000313" key="5">
    <source>
        <dbReference type="EMBL" id="CAE0447990.1"/>
    </source>
</evidence>
<evidence type="ECO:0000256" key="3">
    <source>
        <dbReference type="SAM" id="Phobius"/>
    </source>
</evidence>
<keyword evidence="1" id="KW-0808">Transferase</keyword>
<accession>A0A7S3V2U1</accession>
<keyword evidence="3" id="KW-0812">Transmembrane</keyword>
<dbReference type="SMART" id="SM00563">
    <property type="entry name" value="PlsC"/>
    <property type="match status" value="1"/>
</dbReference>
<evidence type="ECO:0000256" key="2">
    <source>
        <dbReference type="ARBA" id="ARBA00023315"/>
    </source>
</evidence>
<feature type="domain" description="Phospholipid/glycerol acyltransferase" evidence="4">
    <location>
        <begin position="106"/>
        <end position="229"/>
    </location>
</feature>
<keyword evidence="3" id="KW-0472">Membrane</keyword>
<dbReference type="GO" id="GO:0005783">
    <property type="term" value="C:endoplasmic reticulum"/>
    <property type="evidence" value="ECO:0007669"/>
    <property type="project" value="TreeGrafter"/>
</dbReference>
<dbReference type="PANTHER" id="PTHR10434">
    <property type="entry name" value="1-ACYL-SN-GLYCEROL-3-PHOSPHATE ACYLTRANSFERASE"/>
    <property type="match status" value="1"/>
</dbReference>
<proteinExistence type="predicted"/>
<organism evidence="5">
    <name type="scientific">Aplanochytrium stocchinoi</name>
    <dbReference type="NCBI Taxonomy" id="215587"/>
    <lineage>
        <taxon>Eukaryota</taxon>
        <taxon>Sar</taxon>
        <taxon>Stramenopiles</taxon>
        <taxon>Bigyra</taxon>
        <taxon>Labyrinthulomycetes</taxon>
        <taxon>Thraustochytrida</taxon>
        <taxon>Thraustochytriidae</taxon>
        <taxon>Aplanochytrium</taxon>
    </lineage>
</organism>
<dbReference type="AlphaFoldDB" id="A0A7S3V2U1"/>
<sequence>MASGLPLKTIKSARLMSKRASKPVVNVAATIYNILAIIVVFLVTLASMLTWKNLKGHTVKNGAKRKNNMNWFYHQFMKRIILTFNPFWERKLSFEVDPEELKKNTYLYACNHTSYSDFIMLSGVADLNYVGVGKSDLLHMPIVGPVFQNNGFLPVEFEQKPNGKWGTKPGSTERLMRWAKKDLENDVSIILFPEGTIVLDYELGKFKPGFFKLAIETDTPVVPIGTWGNQFIWPMLSKSVPSKNMSSGTSYVKVGTPMEPLNPSELEGMSDALAITDYVVDKYNLSQEEAEFKDLEIAIAAVADAGKDSEETDEESELLKKSVVSLFTELVRTKVLTLRLDCEEMLAKDEEKRVKDDEKSNEYYADLIQKAVDQGKEVLSM</sequence>
<dbReference type="InterPro" id="IPR002123">
    <property type="entry name" value="Plipid/glycerol_acylTrfase"/>
</dbReference>
<dbReference type="PANTHER" id="PTHR10434:SF11">
    <property type="entry name" value="1-ACYL-SN-GLYCEROL-3-PHOSPHATE ACYLTRANSFERASE"/>
    <property type="match status" value="1"/>
</dbReference>
<protein>
    <recommendedName>
        <fullName evidence="4">Phospholipid/glycerol acyltransferase domain-containing protein</fullName>
    </recommendedName>
</protein>
<keyword evidence="3" id="KW-1133">Transmembrane helix</keyword>
<dbReference type="GO" id="GO:0003841">
    <property type="term" value="F:1-acylglycerol-3-phosphate O-acyltransferase activity"/>
    <property type="evidence" value="ECO:0007669"/>
    <property type="project" value="TreeGrafter"/>
</dbReference>
<dbReference type="Pfam" id="PF01553">
    <property type="entry name" value="Acyltransferase"/>
    <property type="match status" value="1"/>
</dbReference>
<reference evidence="5" key="1">
    <citation type="submission" date="2021-01" db="EMBL/GenBank/DDBJ databases">
        <authorList>
            <person name="Corre E."/>
            <person name="Pelletier E."/>
            <person name="Niang G."/>
            <person name="Scheremetjew M."/>
            <person name="Finn R."/>
            <person name="Kale V."/>
            <person name="Holt S."/>
            <person name="Cochrane G."/>
            <person name="Meng A."/>
            <person name="Brown T."/>
            <person name="Cohen L."/>
        </authorList>
    </citation>
    <scope>NUCLEOTIDE SEQUENCE</scope>
    <source>
        <strain evidence="5">GSBS06</strain>
    </source>
</reference>
<dbReference type="SUPFAM" id="SSF69593">
    <property type="entry name" value="Glycerol-3-phosphate (1)-acyltransferase"/>
    <property type="match status" value="1"/>
</dbReference>